<dbReference type="InterPro" id="IPR039436">
    <property type="entry name" value="Asteroid_dom"/>
</dbReference>
<dbReference type="InterPro" id="IPR006084">
    <property type="entry name" value="XPG/Rad2"/>
</dbReference>
<protein>
    <recommendedName>
        <fullName evidence="2">Asteroid domain-containing protein</fullName>
    </recommendedName>
</protein>
<dbReference type="InterPro" id="IPR029060">
    <property type="entry name" value="PIN-like_dom_sf"/>
</dbReference>
<dbReference type="Gene3D" id="3.40.50.1010">
    <property type="entry name" value="5'-nuclease"/>
    <property type="match status" value="1"/>
</dbReference>
<proteinExistence type="inferred from homology"/>
<accession>A0A7S3LR81</accession>
<dbReference type="AlphaFoldDB" id="A0A7S3LR81"/>
<dbReference type="Pfam" id="PF12813">
    <property type="entry name" value="XPG_I_2"/>
    <property type="match status" value="1"/>
</dbReference>
<dbReference type="EMBL" id="HBIN01012199">
    <property type="protein sequence ID" value="CAE0438943.1"/>
    <property type="molecule type" value="Transcribed_RNA"/>
</dbReference>
<dbReference type="PANTHER" id="PTHR15665">
    <property type="entry name" value="ASTEROID PROTEIN"/>
    <property type="match status" value="1"/>
</dbReference>
<sequence length="482" mass="56485">MGVPGLKSWVIKNCPTSRVDFRNSPCNYIAVDAVGFVYFSYTFDWLYGGQYAAFEKQVTKYLNALKCVEISPVFFFDGNSDPRKHETFIDRFCQREKESKEISKAIKNKRMSNLSYKFLPCCLISHLRTILLKNDVKIHQAEFEADVEIARFCKINAETCFGVWTNDSDMLVYDGIENVVFFEDIQLVVDDKTICCRYYNQKKVLANLGIPKYALSTLASLAGNDYMKSTEQIHVAVSKFVGRKINDSTSKTTRISLFCNFLQRNLPQKNGSELDTRVSLITKSPMNRFYDTRSHYTLHDDDPSNSTTVRISLYSDLFEFHVHDILLPLRHCYFKSEFKNMRVEEFYFNNSKLASRIITDNASSFNMLQYHEENCNIVTTAIKILKTLAATANVYIFDWEWDVFLDDNNNADVNLYHADDHLFRFRSLYLMLQLGVYYCHSIIRKQYIIEHFDYKKFDGIKYYKRYEIAYRLNNKEAHIVLK</sequence>
<dbReference type="PRINTS" id="PR00853">
    <property type="entry name" value="XPGRADSUPER"/>
</dbReference>
<reference evidence="3" key="1">
    <citation type="submission" date="2021-01" db="EMBL/GenBank/DDBJ databases">
        <authorList>
            <person name="Corre E."/>
            <person name="Pelletier E."/>
            <person name="Niang G."/>
            <person name="Scheremetjew M."/>
            <person name="Finn R."/>
            <person name="Kale V."/>
            <person name="Holt S."/>
            <person name="Cochrane G."/>
            <person name="Meng A."/>
            <person name="Brown T."/>
            <person name="Cohen L."/>
        </authorList>
    </citation>
    <scope>NUCLEOTIDE SEQUENCE</scope>
    <source>
        <strain evidence="3">GSBS06</strain>
    </source>
</reference>
<comment type="similarity">
    <text evidence="1">Belongs to the asteroid family.</text>
</comment>
<dbReference type="InterPro" id="IPR026832">
    <property type="entry name" value="Asteroid"/>
</dbReference>
<evidence type="ECO:0000256" key="1">
    <source>
        <dbReference type="ARBA" id="ARBA00007398"/>
    </source>
</evidence>
<gene>
    <name evidence="3" type="ORF">ASTO00021_LOCUS9167</name>
</gene>
<organism evidence="3">
    <name type="scientific">Aplanochytrium stocchinoi</name>
    <dbReference type="NCBI Taxonomy" id="215587"/>
    <lineage>
        <taxon>Eukaryota</taxon>
        <taxon>Sar</taxon>
        <taxon>Stramenopiles</taxon>
        <taxon>Bigyra</taxon>
        <taxon>Labyrinthulomycetes</taxon>
        <taxon>Thraustochytrida</taxon>
        <taxon>Thraustochytriidae</taxon>
        <taxon>Aplanochytrium</taxon>
    </lineage>
</organism>
<evidence type="ECO:0000259" key="2">
    <source>
        <dbReference type="Pfam" id="PF12813"/>
    </source>
</evidence>
<evidence type="ECO:0000313" key="3">
    <source>
        <dbReference type="EMBL" id="CAE0438943.1"/>
    </source>
</evidence>
<dbReference type="SUPFAM" id="SSF88723">
    <property type="entry name" value="PIN domain-like"/>
    <property type="match status" value="1"/>
</dbReference>
<feature type="domain" description="Asteroid" evidence="2">
    <location>
        <begin position="133"/>
        <end position="282"/>
    </location>
</feature>
<dbReference type="PANTHER" id="PTHR15665:SF1">
    <property type="entry name" value="PROTEIN ASTEROID HOMOLOG 1"/>
    <property type="match status" value="1"/>
</dbReference>
<name>A0A7S3LR81_9STRA</name>